<keyword evidence="2" id="KW-0732">Signal</keyword>
<feature type="chain" id="PRO_5025627864" evidence="2">
    <location>
        <begin position="25"/>
        <end position="155"/>
    </location>
</feature>
<evidence type="ECO:0000313" key="3">
    <source>
        <dbReference type="EMBL" id="KAF1926993.1"/>
    </source>
</evidence>
<feature type="transmembrane region" description="Helical" evidence="1">
    <location>
        <begin position="62"/>
        <end position="79"/>
    </location>
</feature>
<proteinExistence type="predicted"/>
<feature type="signal peptide" evidence="2">
    <location>
        <begin position="1"/>
        <end position="24"/>
    </location>
</feature>
<keyword evidence="1" id="KW-1133">Transmembrane helix</keyword>
<organism evidence="3 4">
    <name type="scientific">Didymella exigua CBS 183.55</name>
    <dbReference type="NCBI Taxonomy" id="1150837"/>
    <lineage>
        <taxon>Eukaryota</taxon>
        <taxon>Fungi</taxon>
        <taxon>Dikarya</taxon>
        <taxon>Ascomycota</taxon>
        <taxon>Pezizomycotina</taxon>
        <taxon>Dothideomycetes</taxon>
        <taxon>Pleosporomycetidae</taxon>
        <taxon>Pleosporales</taxon>
        <taxon>Pleosporineae</taxon>
        <taxon>Didymellaceae</taxon>
        <taxon>Didymella</taxon>
    </lineage>
</organism>
<evidence type="ECO:0000256" key="2">
    <source>
        <dbReference type="SAM" id="SignalP"/>
    </source>
</evidence>
<sequence length="155" mass="16278">MAPFGGALSASTLSTLFFTSLVSASTTGSSLQPAAVQATSPNSSTATSGTEVNVGAIGRGTVGGVMALMGAMTAVAFLLRRRRRGKLAEAKDARADRNQKLVADLASNEKFVVSSEITSYPDVCPSLQSEIPAELPVTRRNIHEMPERPLIRRLS</sequence>
<protein>
    <submittedName>
        <fullName evidence="3">Uncharacterized protein</fullName>
    </submittedName>
</protein>
<gene>
    <name evidence="3" type="ORF">M421DRAFT_394809</name>
</gene>
<evidence type="ECO:0000313" key="4">
    <source>
        <dbReference type="Proteomes" id="UP000800082"/>
    </source>
</evidence>
<dbReference type="Proteomes" id="UP000800082">
    <property type="component" value="Unassembled WGS sequence"/>
</dbReference>
<accession>A0A6A5RHN2</accession>
<evidence type="ECO:0000256" key="1">
    <source>
        <dbReference type="SAM" id="Phobius"/>
    </source>
</evidence>
<keyword evidence="1" id="KW-0472">Membrane</keyword>
<keyword evidence="1" id="KW-0812">Transmembrane</keyword>
<name>A0A6A5RHN2_9PLEO</name>
<dbReference type="GeneID" id="54347728"/>
<keyword evidence="4" id="KW-1185">Reference proteome</keyword>
<dbReference type="RefSeq" id="XP_033447245.1">
    <property type="nucleotide sequence ID" value="XM_033590073.1"/>
</dbReference>
<dbReference type="EMBL" id="ML978974">
    <property type="protein sequence ID" value="KAF1926993.1"/>
    <property type="molecule type" value="Genomic_DNA"/>
</dbReference>
<reference evidence="3" key="1">
    <citation type="journal article" date="2020" name="Stud. Mycol.">
        <title>101 Dothideomycetes genomes: a test case for predicting lifestyles and emergence of pathogens.</title>
        <authorList>
            <person name="Haridas S."/>
            <person name="Albert R."/>
            <person name="Binder M."/>
            <person name="Bloem J."/>
            <person name="Labutti K."/>
            <person name="Salamov A."/>
            <person name="Andreopoulos B."/>
            <person name="Baker S."/>
            <person name="Barry K."/>
            <person name="Bills G."/>
            <person name="Bluhm B."/>
            <person name="Cannon C."/>
            <person name="Castanera R."/>
            <person name="Culley D."/>
            <person name="Daum C."/>
            <person name="Ezra D."/>
            <person name="Gonzalez J."/>
            <person name="Henrissat B."/>
            <person name="Kuo A."/>
            <person name="Liang C."/>
            <person name="Lipzen A."/>
            <person name="Lutzoni F."/>
            <person name="Magnuson J."/>
            <person name="Mondo S."/>
            <person name="Nolan M."/>
            <person name="Ohm R."/>
            <person name="Pangilinan J."/>
            <person name="Park H.-J."/>
            <person name="Ramirez L."/>
            <person name="Alfaro M."/>
            <person name="Sun H."/>
            <person name="Tritt A."/>
            <person name="Yoshinaga Y."/>
            <person name="Zwiers L.-H."/>
            <person name="Turgeon B."/>
            <person name="Goodwin S."/>
            <person name="Spatafora J."/>
            <person name="Crous P."/>
            <person name="Grigoriev I."/>
        </authorList>
    </citation>
    <scope>NUCLEOTIDE SEQUENCE</scope>
    <source>
        <strain evidence="3">CBS 183.55</strain>
    </source>
</reference>
<dbReference type="AlphaFoldDB" id="A0A6A5RHN2"/>